<dbReference type="RefSeq" id="WP_183987902.1">
    <property type="nucleotide sequence ID" value="NZ_JACHHG010000009.1"/>
</dbReference>
<keyword evidence="1" id="KW-1133">Transmembrane helix</keyword>
<name>A0A841I0H1_9DEIO</name>
<evidence type="ECO:0000313" key="3">
    <source>
        <dbReference type="Proteomes" id="UP000569951"/>
    </source>
</evidence>
<proteinExistence type="predicted"/>
<comment type="caution">
    <text evidence="2">The sequence shown here is derived from an EMBL/GenBank/DDBJ whole genome shotgun (WGS) entry which is preliminary data.</text>
</comment>
<keyword evidence="3" id="KW-1185">Reference proteome</keyword>
<accession>A0A841I0H1</accession>
<keyword evidence="1" id="KW-0472">Membrane</keyword>
<gene>
    <name evidence="2" type="ORF">HNR42_002593</name>
</gene>
<sequence length="66" mass="7693">MNTVWRRLPHEIKAWLILLGVLLALPTYVSVKHHSMTAEQKFQTCVQQAWNRGYTETLCTPVTREP</sequence>
<evidence type="ECO:0000256" key="1">
    <source>
        <dbReference type="SAM" id="Phobius"/>
    </source>
</evidence>
<dbReference type="EMBL" id="JACHHG010000009">
    <property type="protein sequence ID" value="MBB6099157.1"/>
    <property type="molecule type" value="Genomic_DNA"/>
</dbReference>
<feature type="transmembrane region" description="Helical" evidence="1">
    <location>
        <begin position="12"/>
        <end position="31"/>
    </location>
</feature>
<keyword evidence="1" id="KW-0812">Transmembrane</keyword>
<protein>
    <submittedName>
        <fullName evidence="2">Uncharacterized protein</fullName>
    </submittedName>
</protein>
<dbReference type="Proteomes" id="UP000569951">
    <property type="component" value="Unassembled WGS sequence"/>
</dbReference>
<dbReference type="AlphaFoldDB" id="A0A841I0H1"/>
<evidence type="ECO:0000313" key="2">
    <source>
        <dbReference type="EMBL" id="MBB6099157.1"/>
    </source>
</evidence>
<organism evidence="2 3">
    <name type="scientific">Deinobacterium chartae</name>
    <dbReference type="NCBI Taxonomy" id="521158"/>
    <lineage>
        <taxon>Bacteria</taxon>
        <taxon>Thermotogati</taxon>
        <taxon>Deinococcota</taxon>
        <taxon>Deinococci</taxon>
        <taxon>Deinococcales</taxon>
        <taxon>Deinococcaceae</taxon>
        <taxon>Deinobacterium</taxon>
    </lineage>
</organism>
<reference evidence="2 3" key="1">
    <citation type="submission" date="2020-08" db="EMBL/GenBank/DDBJ databases">
        <title>Genomic Encyclopedia of Type Strains, Phase IV (KMG-IV): sequencing the most valuable type-strain genomes for metagenomic binning, comparative biology and taxonomic classification.</title>
        <authorList>
            <person name="Goeker M."/>
        </authorList>
    </citation>
    <scope>NUCLEOTIDE SEQUENCE [LARGE SCALE GENOMIC DNA]</scope>
    <source>
        <strain evidence="2 3">DSM 21458</strain>
    </source>
</reference>